<evidence type="ECO:0000256" key="2">
    <source>
        <dbReference type="SAM" id="MobiDB-lite"/>
    </source>
</evidence>
<feature type="compositionally biased region" description="Polar residues" evidence="2">
    <location>
        <begin position="68"/>
        <end position="89"/>
    </location>
</feature>
<evidence type="ECO:0000256" key="1">
    <source>
        <dbReference type="SAM" id="Coils"/>
    </source>
</evidence>
<evidence type="ECO:0000313" key="3">
    <source>
        <dbReference type="EMBL" id="GAB1316534.1"/>
    </source>
</evidence>
<gene>
    <name evidence="3" type="ORF">MFIFM68171_06744</name>
</gene>
<feature type="coiled-coil region" evidence="1">
    <location>
        <begin position="271"/>
        <end position="298"/>
    </location>
</feature>
<dbReference type="RefSeq" id="XP_070918265.1">
    <property type="nucleotide sequence ID" value="XM_071062164.1"/>
</dbReference>
<feature type="compositionally biased region" description="Basic and acidic residues" evidence="2">
    <location>
        <begin position="135"/>
        <end position="151"/>
    </location>
</feature>
<sequence>MEHSPPSSMSGRDQRRSTRSPLRNPSDLQLGGSTATISETRWPSNPEIVVSPASGPDFGNDDADLVSRSGTGTNSPHASTTRASSTSPVSLPDDVERLLQDMSQGLTIGLENQEILIKKLLRERRNRSRGAGGHAGEDPDRGRGRAKEMGRRKGNVRPKTKQGEEEELDNELLEQLQEERHRREQLEAQLQEERQKNRQLMKELDNEKALHAEESMNLKAVKDELDQVKQLHWEMNYDYQDLKEEVGTLRAKLDHSIPLDDGDDGASLLRLMKKTAREAELEETIKELRRRLREFEKRTGR</sequence>
<feature type="compositionally biased region" description="Polar residues" evidence="2">
    <location>
        <begin position="19"/>
        <end position="43"/>
    </location>
</feature>
<protein>
    <submittedName>
        <fullName evidence="3">Uncharacterized protein</fullName>
    </submittedName>
</protein>
<dbReference type="GeneID" id="98177487"/>
<dbReference type="EMBL" id="BAAFSV010000003">
    <property type="protein sequence ID" value="GAB1316534.1"/>
    <property type="molecule type" value="Genomic_DNA"/>
</dbReference>
<dbReference type="Proteomes" id="UP001628179">
    <property type="component" value="Unassembled WGS sequence"/>
</dbReference>
<comment type="caution">
    <text evidence="3">The sequence shown here is derived from an EMBL/GenBank/DDBJ whole genome shotgun (WGS) entry which is preliminary data.</text>
</comment>
<evidence type="ECO:0000313" key="4">
    <source>
        <dbReference type="Proteomes" id="UP001628179"/>
    </source>
</evidence>
<organism evidence="3 4">
    <name type="scientific">Madurella fahalii</name>
    <dbReference type="NCBI Taxonomy" id="1157608"/>
    <lineage>
        <taxon>Eukaryota</taxon>
        <taxon>Fungi</taxon>
        <taxon>Dikarya</taxon>
        <taxon>Ascomycota</taxon>
        <taxon>Pezizomycotina</taxon>
        <taxon>Sordariomycetes</taxon>
        <taxon>Sordariomycetidae</taxon>
        <taxon>Sordariales</taxon>
        <taxon>Sordariales incertae sedis</taxon>
        <taxon>Madurella</taxon>
    </lineage>
</organism>
<accession>A0ABQ0GFM6</accession>
<feature type="compositionally biased region" description="Basic and acidic residues" evidence="2">
    <location>
        <begin position="177"/>
        <end position="195"/>
    </location>
</feature>
<name>A0ABQ0GFM6_9PEZI</name>
<keyword evidence="4" id="KW-1185">Reference proteome</keyword>
<feature type="region of interest" description="Disordered" evidence="2">
    <location>
        <begin position="123"/>
        <end position="195"/>
    </location>
</feature>
<reference evidence="3 4" key="1">
    <citation type="submission" date="2024-09" db="EMBL/GenBank/DDBJ databases">
        <title>Itraconazole resistance in Madurella fahalii resulting from another homologue of gene encoding cytochrome P450 14-alpha sterol demethylase (CYP51).</title>
        <authorList>
            <person name="Yoshioka I."/>
            <person name="Fahal A.H."/>
            <person name="Kaneko S."/>
            <person name="Yaguchi T."/>
        </authorList>
    </citation>
    <scope>NUCLEOTIDE SEQUENCE [LARGE SCALE GENOMIC DNA]</scope>
    <source>
        <strain evidence="3 4">IFM 68171</strain>
    </source>
</reference>
<feature type="compositionally biased region" description="Polar residues" evidence="2">
    <location>
        <begin position="1"/>
        <end position="11"/>
    </location>
</feature>
<feature type="region of interest" description="Disordered" evidence="2">
    <location>
        <begin position="1"/>
        <end position="98"/>
    </location>
</feature>
<keyword evidence="1" id="KW-0175">Coiled coil</keyword>
<proteinExistence type="predicted"/>